<feature type="domain" description="Dyp-type peroxidase C-terminal" evidence="10">
    <location>
        <begin position="209"/>
        <end position="393"/>
    </location>
</feature>
<evidence type="ECO:0000256" key="3">
    <source>
        <dbReference type="ARBA" id="ARBA00022617"/>
    </source>
</evidence>
<dbReference type="NCBIfam" id="TIGR01413">
    <property type="entry name" value="Dyp_perox_fam"/>
    <property type="match status" value="1"/>
</dbReference>
<comment type="similarity">
    <text evidence="8">Belongs to the DyP-type peroxidase family.</text>
</comment>
<reference evidence="11 12" key="1">
    <citation type="submission" date="2017-10" db="EMBL/GenBank/DDBJ databases">
        <title>Sequencing the genomes of 1000 actinobacteria strains.</title>
        <authorList>
            <person name="Klenk H.-P."/>
        </authorList>
    </citation>
    <scope>NUCLEOTIDE SEQUENCE [LARGE SCALE GENOMIC DNA]</scope>
    <source>
        <strain evidence="11 12">DSM 20688</strain>
    </source>
</reference>
<comment type="caution">
    <text evidence="11">The sequence shown here is derived from an EMBL/GenBank/DDBJ whole genome shotgun (WGS) entry which is preliminary data.</text>
</comment>
<evidence type="ECO:0000256" key="4">
    <source>
        <dbReference type="ARBA" id="ARBA00022723"/>
    </source>
</evidence>
<dbReference type="GO" id="GO:0046872">
    <property type="term" value="F:metal ion binding"/>
    <property type="evidence" value="ECO:0007669"/>
    <property type="project" value="UniProtKB-KW"/>
</dbReference>
<comment type="cofactor">
    <cofactor evidence="1">
        <name>heme b</name>
        <dbReference type="ChEBI" id="CHEBI:60344"/>
    </cofactor>
</comment>
<keyword evidence="4" id="KW-0479">Metal-binding</keyword>
<keyword evidence="2 11" id="KW-0575">Peroxidase</keyword>
<dbReference type="InterPro" id="IPR048327">
    <property type="entry name" value="Dyp_perox_N"/>
</dbReference>
<dbReference type="PANTHER" id="PTHR30521:SF4">
    <property type="entry name" value="DEFERROCHELATASE"/>
    <property type="match status" value="1"/>
</dbReference>
<dbReference type="GO" id="GO:0020037">
    <property type="term" value="F:heme binding"/>
    <property type="evidence" value="ECO:0007669"/>
    <property type="project" value="InterPro"/>
</dbReference>
<dbReference type="AlphaFoldDB" id="A0A2A9DRQ2"/>
<dbReference type="OrthoDB" id="9781066at2"/>
<keyword evidence="3" id="KW-0349">Heme</keyword>
<evidence type="ECO:0000256" key="1">
    <source>
        <dbReference type="ARBA" id="ARBA00001970"/>
    </source>
</evidence>
<dbReference type="Pfam" id="PF20628">
    <property type="entry name" value="Dyp_perox_C"/>
    <property type="match status" value="1"/>
</dbReference>
<keyword evidence="6" id="KW-0560">Oxidoreductase</keyword>
<dbReference type="GO" id="GO:0004601">
    <property type="term" value="F:peroxidase activity"/>
    <property type="evidence" value="ECO:0007669"/>
    <property type="project" value="UniProtKB-KW"/>
</dbReference>
<feature type="domain" description="Dyp-type peroxidase N-terminal" evidence="9">
    <location>
        <begin position="55"/>
        <end position="197"/>
    </location>
</feature>
<evidence type="ECO:0000313" key="12">
    <source>
        <dbReference type="Proteomes" id="UP000221653"/>
    </source>
</evidence>
<evidence type="ECO:0000259" key="9">
    <source>
        <dbReference type="Pfam" id="PF04261"/>
    </source>
</evidence>
<dbReference type="PROSITE" id="PS51257">
    <property type="entry name" value="PROKAR_LIPOPROTEIN"/>
    <property type="match status" value="1"/>
</dbReference>
<evidence type="ECO:0000313" key="11">
    <source>
        <dbReference type="EMBL" id="PFG28600.1"/>
    </source>
</evidence>
<keyword evidence="7" id="KW-0408">Iron</keyword>
<dbReference type="InterPro" id="IPR048328">
    <property type="entry name" value="Dyp_perox_C"/>
</dbReference>
<dbReference type="PROSITE" id="PS51318">
    <property type="entry name" value="TAT"/>
    <property type="match status" value="1"/>
</dbReference>
<organism evidence="11 12">
    <name type="scientific">Corynebacterium renale</name>
    <dbReference type="NCBI Taxonomy" id="1724"/>
    <lineage>
        <taxon>Bacteria</taxon>
        <taxon>Bacillati</taxon>
        <taxon>Actinomycetota</taxon>
        <taxon>Actinomycetes</taxon>
        <taxon>Mycobacteriales</taxon>
        <taxon>Corynebacteriaceae</taxon>
        <taxon>Corynebacterium</taxon>
    </lineage>
</organism>
<protein>
    <submittedName>
        <fullName evidence="11">Dye decolorizing peroxidase</fullName>
    </submittedName>
</protein>
<evidence type="ECO:0000256" key="2">
    <source>
        <dbReference type="ARBA" id="ARBA00022559"/>
    </source>
</evidence>
<gene>
    <name evidence="11" type="ORF">ATK06_1719</name>
</gene>
<name>A0A2A9DRQ2_9CORY</name>
<proteinExistence type="inferred from homology"/>
<accession>A0A2A9DRQ2</accession>
<dbReference type="PANTHER" id="PTHR30521">
    <property type="entry name" value="DEFERROCHELATASE/PEROXIDASE"/>
    <property type="match status" value="1"/>
</dbReference>
<dbReference type="Pfam" id="PF04261">
    <property type="entry name" value="Dyp_perox_N"/>
    <property type="match status" value="1"/>
</dbReference>
<evidence type="ECO:0000256" key="7">
    <source>
        <dbReference type="ARBA" id="ARBA00023004"/>
    </source>
</evidence>
<dbReference type="SUPFAM" id="SSF54909">
    <property type="entry name" value="Dimeric alpha+beta barrel"/>
    <property type="match status" value="1"/>
</dbReference>
<dbReference type="InterPro" id="IPR006314">
    <property type="entry name" value="Dyp_peroxidase"/>
</dbReference>
<dbReference type="RefSeq" id="WP_098389179.1">
    <property type="nucleotide sequence ID" value="NZ_LS483464.1"/>
</dbReference>
<evidence type="ECO:0000256" key="5">
    <source>
        <dbReference type="ARBA" id="ARBA00022729"/>
    </source>
</evidence>
<dbReference type="GO" id="GO:0005829">
    <property type="term" value="C:cytosol"/>
    <property type="evidence" value="ECO:0007669"/>
    <property type="project" value="TreeGrafter"/>
</dbReference>
<dbReference type="Proteomes" id="UP000221653">
    <property type="component" value="Unassembled WGS sequence"/>
</dbReference>
<dbReference type="InterPro" id="IPR006311">
    <property type="entry name" value="TAT_signal"/>
</dbReference>
<dbReference type="STRING" id="1724.GCA_001044175_00966"/>
<evidence type="ECO:0000259" key="10">
    <source>
        <dbReference type="Pfam" id="PF20628"/>
    </source>
</evidence>
<dbReference type="PROSITE" id="PS51404">
    <property type="entry name" value="DYP_PEROXIDASE"/>
    <property type="match status" value="1"/>
</dbReference>
<keyword evidence="5" id="KW-0732">Signal</keyword>
<evidence type="ECO:0000256" key="8">
    <source>
        <dbReference type="ARBA" id="ARBA00025737"/>
    </source>
</evidence>
<sequence length="408" mass="44573">MKSSGIGRRHFLAGGVAGAVGLAATGCSQASEDNRTGDQQTSLGALTIPFDGLHQGGISTPEQAHLNLVGMNLLEGVDKNGLRRLLTLWTEDARALCEGRAPLGSLEPELARDPAELTITGGIGAPGLQRVGLDHATPEWLADIEPFERDALRPEWGQTDLVLQICGNDPLSVAYATRHMLRSSVSYAKHVWTQKGFMNAAGVKTAGETPRNLFGQKDGTINPRGQEELDQHVWATKDSSPAWMVDGTAMVVRRIQMHMDEWEKLDRSSREIVVGRTLDTGAPLHGGDEFDEIDMTVTDEYGLPAIDPSSHAARAKAPAENPEQQILRRPYNFDLPPVDVMEDTSNTGQIFICFQKDPRTQFTPIQRRLDQVDRLNEWITHIGSGVYAVFPGVGADGDKYWGEGLFTV</sequence>
<dbReference type="EMBL" id="PDJF01000001">
    <property type="protein sequence ID" value="PFG28600.1"/>
    <property type="molecule type" value="Genomic_DNA"/>
</dbReference>
<evidence type="ECO:0000256" key="6">
    <source>
        <dbReference type="ARBA" id="ARBA00023002"/>
    </source>
</evidence>
<keyword evidence="12" id="KW-1185">Reference proteome</keyword>
<dbReference type="InterPro" id="IPR011008">
    <property type="entry name" value="Dimeric_a/b-barrel"/>
</dbReference>